<gene>
    <name evidence="1" type="ORF">STAS_09362</name>
</gene>
<proteinExistence type="predicted"/>
<dbReference type="EMBL" id="BKCP01004716">
    <property type="protein sequence ID" value="GER33246.1"/>
    <property type="molecule type" value="Genomic_DNA"/>
</dbReference>
<sequence>MQGPLRIGEQRPKFPSIALESRVGKMLPGGSRPTSLLWERFAITRFWSWPSSRGISPVSWFTSSFRILRFVNEDMDSGMGPLRLLWDKLLHVNNNKRRKGFLALEMRNTTA</sequence>
<evidence type="ECO:0000313" key="1">
    <source>
        <dbReference type="EMBL" id="GER33246.1"/>
    </source>
</evidence>
<comment type="caution">
    <text evidence="1">The sequence shown here is derived from an EMBL/GenBank/DDBJ whole genome shotgun (WGS) entry which is preliminary data.</text>
</comment>
<evidence type="ECO:0000313" key="2">
    <source>
        <dbReference type="Proteomes" id="UP000325081"/>
    </source>
</evidence>
<accession>A0A5A7PKU1</accession>
<dbReference type="AlphaFoldDB" id="A0A5A7PKU1"/>
<organism evidence="1 2">
    <name type="scientific">Striga asiatica</name>
    <name type="common">Asiatic witchweed</name>
    <name type="synonym">Buchnera asiatica</name>
    <dbReference type="NCBI Taxonomy" id="4170"/>
    <lineage>
        <taxon>Eukaryota</taxon>
        <taxon>Viridiplantae</taxon>
        <taxon>Streptophyta</taxon>
        <taxon>Embryophyta</taxon>
        <taxon>Tracheophyta</taxon>
        <taxon>Spermatophyta</taxon>
        <taxon>Magnoliopsida</taxon>
        <taxon>eudicotyledons</taxon>
        <taxon>Gunneridae</taxon>
        <taxon>Pentapetalae</taxon>
        <taxon>asterids</taxon>
        <taxon>lamiids</taxon>
        <taxon>Lamiales</taxon>
        <taxon>Orobanchaceae</taxon>
        <taxon>Buchnereae</taxon>
        <taxon>Striga</taxon>
    </lineage>
</organism>
<keyword evidence="2" id="KW-1185">Reference proteome</keyword>
<protein>
    <submittedName>
        <fullName evidence="1">RING/U-box protein with C6HC-type zinc finger</fullName>
    </submittedName>
</protein>
<dbReference type="Proteomes" id="UP000325081">
    <property type="component" value="Unassembled WGS sequence"/>
</dbReference>
<name>A0A5A7PKU1_STRAF</name>
<reference evidence="2" key="1">
    <citation type="journal article" date="2019" name="Curr. Biol.">
        <title>Genome Sequence of Striga asiatica Provides Insight into the Evolution of Plant Parasitism.</title>
        <authorList>
            <person name="Yoshida S."/>
            <person name="Kim S."/>
            <person name="Wafula E.K."/>
            <person name="Tanskanen J."/>
            <person name="Kim Y.M."/>
            <person name="Honaas L."/>
            <person name="Yang Z."/>
            <person name="Spallek T."/>
            <person name="Conn C.E."/>
            <person name="Ichihashi Y."/>
            <person name="Cheong K."/>
            <person name="Cui S."/>
            <person name="Der J.P."/>
            <person name="Gundlach H."/>
            <person name="Jiao Y."/>
            <person name="Hori C."/>
            <person name="Ishida J.K."/>
            <person name="Kasahara H."/>
            <person name="Kiba T."/>
            <person name="Kim M.S."/>
            <person name="Koo N."/>
            <person name="Laohavisit A."/>
            <person name="Lee Y.H."/>
            <person name="Lumba S."/>
            <person name="McCourt P."/>
            <person name="Mortimer J.C."/>
            <person name="Mutuku J.M."/>
            <person name="Nomura T."/>
            <person name="Sasaki-Sekimoto Y."/>
            <person name="Seto Y."/>
            <person name="Wang Y."/>
            <person name="Wakatake T."/>
            <person name="Sakakibara H."/>
            <person name="Demura T."/>
            <person name="Yamaguchi S."/>
            <person name="Yoneyama K."/>
            <person name="Manabe R.I."/>
            <person name="Nelson D.C."/>
            <person name="Schulman A.H."/>
            <person name="Timko M.P."/>
            <person name="dePamphilis C.W."/>
            <person name="Choi D."/>
            <person name="Shirasu K."/>
        </authorList>
    </citation>
    <scope>NUCLEOTIDE SEQUENCE [LARGE SCALE GENOMIC DNA]</scope>
    <source>
        <strain evidence="2">cv. UVA1</strain>
    </source>
</reference>